<evidence type="ECO:0000256" key="1">
    <source>
        <dbReference type="SAM" id="SignalP"/>
    </source>
</evidence>
<dbReference type="InterPro" id="IPR021457">
    <property type="entry name" value="DUF3108"/>
</dbReference>
<organism evidence="2 3">
    <name type="scientific">Thalassotalea piscium</name>
    <dbReference type="NCBI Taxonomy" id="1230533"/>
    <lineage>
        <taxon>Bacteria</taxon>
        <taxon>Pseudomonadati</taxon>
        <taxon>Pseudomonadota</taxon>
        <taxon>Gammaproteobacteria</taxon>
        <taxon>Alteromonadales</taxon>
        <taxon>Colwelliaceae</taxon>
        <taxon>Thalassotalea</taxon>
    </lineage>
</organism>
<reference evidence="2 3" key="1">
    <citation type="submission" date="2020-08" db="EMBL/GenBank/DDBJ databases">
        <title>Genomic Encyclopedia of Type Strains, Phase IV (KMG-IV): sequencing the most valuable type-strain genomes for metagenomic binning, comparative biology and taxonomic classification.</title>
        <authorList>
            <person name="Goeker M."/>
        </authorList>
    </citation>
    <scope>NUCLEOTIDE SEQUENCE [LARGE SCALE GENOMIC DNA]</scope>
    <source>
        <strain evidence="2 3">DSM 26287</strain>
    </source>
</reference>
<comment type="caution">
    <text evidence="2">The sequence shown here is derived from an EMBL/GenBank/DDBJ whole genome shotgun (WGS) entry which is preliminary data.</text>
</comment>
<proteinExistence type="predicted"/>
<dbReference type="RefSeq" id="WP_184423168.1">
    <property type="nucleotide sequence ID" value="NZ_AP027362.1"/>
</dbReference>
<gene>
    <name evidence="2" type="ORF">HNQ55_000966</name>
</gene>
<dbReference type="AlphaFoldDB" id="A0A7X0TSS9"/>
<evidence type="ECO:0008006" key="4">
    <source>
        <dbReference type="Google" id="ProtNLM"/>
    </source>
</evidence>
<keyword evidence="3" id="KW-1185">Reference proteome</keyword>
<feature type="chain" id="PRO_5030559412" description="DUF3108 domain-containing protein" evidence="1">
    <location>
        <begin position="22"/>
        <end position="244"/>
    </location>
</feature>
<evidence type="ECO:0000313" key="3">
    <source>
        <dbReference type="Proteomes" id="UP000537141"/>
    </source>
</evidence>
<dbReference type="Pfam" id="PF11306">
    <property type="entry name" value="DUF3108"/>
    <property type="match status" value="1"/>
</dbReference>
<dbReference type="EMBL" id="JACHHU010000005">
    <property type="protein sequence ID" value="MBB6542477.1"/>
    <property type="molecule type" value="Genomic_DNA"/>
</dbReference>
<evidence type="ECO:0000313" key="2">
    <source>
        <dbReference type="EMBL" id="MBB6542477.1"/>
    </source>
</evidence>
<sequence>MLKKLLCLSVFYGLLVTTVHGEEKTTAPIMVKPFIANYTIIHKSKSVGTATRELKKLDNGLFEYSYQTSIEWLIFNDDRKETSLVEISGDHVTPVDYHYTREGTGRDKSSHWQFDIDASTATNVEKNKSFTIEFPSNVQDSLSYHLQHRFNLIKHPEQKLFVYPVIKNEDQIKNYVYQYDGEEELMLPYGLVKTIKLKREVVEKKRVTYAWFAPELDYLLVKLYQAKGGVEQFEAQLNTVTVTE</sequence>
<keyword evidence="1" id="KW-0732">Signal</keyword>
<name>A0A7X0TSS9_9GAMM</name>
<accession>A0A7X0TSS9</accession>
<feature type="signal peptide" evidence="1">
    <location>
        <begin position="1"/>
        <end position="21"/>
    </location>
</feature>
<dbReference type="Proteomes" id="UP000537141">
    <property type="component" value="Unassembled WGS sequence"/>
</dbReference>
<protein>
    <recommendedName>
        <fullName evidence="4">DUF3108 domain-containing protein</fullName>
    </recommendedName>
</protein>